<organism evidence="2 3">
    <name type="scientific">Apostasia shenzhenica</name>
    <dbReference type="NCBI Taxonomy" id="1088818"/>
    <lineage>
        <taxon>Eukaryota</taxon>
        <taxon>Viridiplantae</taxon>
        <taxon>Streptophyta</taxon>
        <taxon>Embryophyta</taxon>
        <taxon>Tracheophyta</taxon>
        <taxon>Spermatophyta</taxon>
        <taxon>Magnoliopsida</taxon>
        <taxon>Liliopsida</taxon>
        <taxon>Asparagales</taxon>
        <taxon>Orchidaceae</taxon>
        <taxon>Apostasioideae</taxon>
        <taxon>Apostasia</taxon>
    </lineage>
</organism>
<keyword evidence="1" id="KW-0175">Coiled coil</keyword>
<evidence type="ECO:0000313" key="3">
    <source>
        <dbReference type="Proteomes" id="UP000236161"/>
    </source>
</evidence>
<evidence type="ECO:0000256" key="1">
    <source>
        <dbReference type="SAM" id="Coils"/>
    </source>
</evidence>
<sequence length="210" mass="23400">MASARSEVDTTRPFRSVKEAVATFGERLLSGEAFSNRGPLIDKFDPKPLFSFPSPSSSSSLRSFHREREEERINILDSLKKLEDKMEETKQEVMMLKERETEMEIALASLNAELHKSKAKLAEMEAAVVAPAKGGDGWANENDEIEEEMKMEYLPSLAAVLRLGDGGVEMSGRRRVKVKKKPIIPLIGDLFSKKDSGEVAVSILEKPYIA</sequence>
<protein>
    <submittedName>
        <fullName evidence="2">WEB family protein</fullName>
    </submittedName>
</protein>
<accession>A0A2I0ANI6</accession>
<proteinExistence type="predicted"/>
<reference evidence="2 3" key="1">
    <citation type="journal article" date="2017" name="Nature">
        <title>The Apostasia genome and the evolution of orchids.</title>
        <authorList>
            <person name="Zhang G.Q."/>
            <person name="Liu K.W."/>
            <person name="Li Z."/>
            <person name="Lohaus R."/>
            <person name="Hsiao Y.Y."/>
            <person name="Niu S.C."/>
            <person name="Wang J.Y."/>
            <person name="Lin Y.C."/>
            <person name="Xu Q."/>
            <person name="Chen L.J."/>
            <person name="Yoshida K."/>
            <person name="Fujiwara S."/>
            <person name="Wang Z.W."/>
            <person name="Zhang Y.Q."/>
            <person name="Mitsuda N."/>
            <person name="Wang M."/>
            <person name="Liu G.H."/>
            <person name="Pecoraro L."/>
            <person name="Huang H.X."/>
            <person name="Xiao X.J."/>
            <person name="Lin M."/>
            <person name="Wu X.Y."/>
            <person name="Wu W.L."/>
            <person name="Chen Y.Y."/>
            <person name="Chang S.B."/>
            <person name="Sakamoto S."/>
            <person name="Ohme-Takagi M."/>
            <person name="Yagi M."/>
            <person name="Zeng S.J."/>
            <person name="Shen C.Y."/>
            <person name="Yeh C.M."/>
            <person name="Luo Y.B."/>
            <person name="Tsai W.C."/>
            <person name="Van de Peer Y."/>
            <person name="Liu Z.J."/>
        </authorList>
    </citation>
    <scope>NUCLEOTIDE SEQUENCE [LARGE SCALE GENOMIC DNA]</scope>
    <source>
        <strain evidence="3">cv. Shenzhen</strain>
        <tissue evidence="2">Stem</tissue>
    </source>
</reference>
<dbReference type="AlphaFoldDB" id="A0A2I0ANI6"/>
<gene>
    <name evidence="2" type="ORF">AXF42_Ash002424</name>
</gene>
<feature type="coiled-coil region" evidence="1">
    <location>
        <begin position="72"/>
        <end position="127"/>
    </location>
</feature>
<dbReference type="OrthoDB" id="685187at2759"/>
<dbReference type="Proteomes" id="UP000236161">
    <property type="component" value="Unassembled WGS sequence"/>
</dbReference>
<evidence type="ECO:0000313" key="2">
    <source>
        <dbReference type="EMBL" id="PKA57120.1"/>
    </source>
</evidence>
<keyword evidence="3" id="KW-1185">Reference proteome</keyword>
<dbReference type="STRING" id="1088818.A0A2I0ANI6"/>
<name>A0A2I0ANI6_9ASPA</name>
<dbReference type="EMBL" id="KZ451969">
    <property type="protein sequence ID" value="PKA57120.1"/>
    <property type="molecule type" value="Genomic_DNA"/>
</dbReference>